<protein>
    <submittedName>
        <fullName evidence="1">Uncharacterized protein</fullName>
    </submittedName>
</protein>
<name>A0ABY0TZX3_9PSED</name>
<reference evidence="1 2" key="1">
    <citation type="submission" date="2016-10" db="EMBL/GenBank/DDBJ databases">
        <authorList>
            <person name="Varghese N."/>
            <person name="Submissions S."/>
        </authorList>
    </citation>
    <scope>NUCLEOTIDE SEQUENCE [LARGE SCALE GENOMIC DNA]</scope>
    <source>
        <strain evidence="1 2">BS3111</strain>
    </source>
</reference>
<sequence length="68" mass="7409">MLLLPACPTRALDQSGHPVSDRNQSKPLPLEAAIMELTLWAEQRGSAEVAGNVRGALDTISKHEEFIK</sequence>
<accession>A0ABY0TZX3</accession>
<dbReference type="EMBL" id="LT629760">
    <property type="protein sequence ID" value="SDR83816.1"/>
    <property type="molecule type" value="Genomic_DNA"/>
</dbReference>
<gene>
    <name evidence="1" type="ORF">SAMN04490205_0601</name>
</gene>
<organism evidence="1 2">
    <name type="scientific">Pseudomonas trivialis</name>
    <dbReference type="NCBI Taxonomy" id="200450"/>
    <lineage>
        <taxon>Bacteria</taxon>
        <taxon>Pseudomonadati</taxon>
        <taxon>Pseudomonadota</taxon>
        <taxon>Gammaproteobacteria</taxon>
        <taxon>Pseudomonadales</taxon>
        <taxon>Pseudomonadaceae</taxon>
        <taxon>Pseudomonas</taxon>
    </lineage>
</organism>
<keyword evidence="2" id="KW-1185">Reference proteome</keyword>
<dbReference type="Proteomes" id="UP000183126">
    <property type="component" value="Chromosome I"/>
</dbReference>
<evidence type="ECO:0000313" key="1">
    <source>
        <dbReference type="EMBL" id="SDR83816.1"/>
    </source>
</evidence>
<evidence type="ECO:0000313" key="2">
    <source>
        <dbReference type="Proteomes" id="UP000183126"/>
    </source>
</evidence>
<proteinExistence type="predicted"/>